<feature type="binding site" evidence="2">
    <location>
        <position position="165"/>
    </location>
    <ligand>
        <name>Mn(2+)</name>
        <dbReference type="ChEBI" id="CHEBI:29035"/>
        <label>2</label>
    </ligand>
</feature>
<keyword evidence="1" id="KW-0378">Hydrolase</keyword>
<feature type="binding site" evidence="2">
    <location>
        <position position="365"/>
    </location>
    <ligand>
        <name>Mn(2+)</name>
        <dbReference type="ChEBI" id="CHEBI:29035"/>
        <label>2</label>
    </ligand>
</feature>
<reference evidence="4 5" key="1">
    <citation type="submission" date="2019-04" db="EMBL/GenBank/DDBJ databases">
        <title>Isachenkonia alkalipeptolytica gen. nov. sp. nov. a new anaerobic, alkiliphilic organothrophic bacterium capable to reduce synthesized ferrihydrite isolated from a soda lake.</title>
        <authorList>
            <person name="Toshchakov S.V."/>
            <person name="Zavarzina D.G."/>
            <person name="Zhilina T.N."/>
            <person name="Kostrikina N.A."/>
            <person name="Kublanov I.V."/>
        </authorList>
    </citation>
    <scope>NUCLEOTIDE SEQUENCE [LARGE SCALE GENOMIC DNA]</scope>
    <source>
        <strain evidence="4 5">Z-1701</strain>
    </source>
</reference>
<protein>
    <submittedName>
        <fullName evidence="4">Amidohydrolase</fullName>
    </submittedName>
</protein>
<dbReference type="Pfam" id="PF01546">
    <property type="entry name" value="Peptidase_M20"/>
    <property type="match status" value="1"/>
</dbReference>
<keyword evidence="2" id="KW-0479">Metal-binding</keyword>
<keyword evidence="5" id="KW-1185">Reference proteome</keyword>
<feature type="binding site" evidence="2">
    <location>
        <position position="105"/>
    </location>
    <ligand>
        <name>Mn(2+)</name>
        <dbReference type="ChEBI" id="CHEBI:29035"/>
        <label>2</label>
    </ligand>
</feature>
<gene>
    <name evidence="4" type="ORF">ISALK_08565</name>
</gene>
<dbReference type="Gene3D" id="3.40.630.10">
    <property type="entry name" value="Zn peptidases"/>
    <property type="match status" value="1"/>
</dbReference>
<evidence type="ECO:0000313" key="5">
    <source>
        <dbReference type="Proteomes" id="UP000449710"/>
    </source>
</evidence>
<comment type="cofactor">
    <cofactor evidence="2">
        <name>Mn(2+)</name>
        <dbReference type="ChEBI" id="CHEBI:29035"/>
    </cofactor>
    <text evidence="2">The Mn(2+) ion enhances activity.</text>
</comment>
<dbReference type="PANTHER" id="PTHR11014">
    <property type="entry name" value="PEPTIDASE M20 FAMILY MEMBER"/>
    <property type="match status" value="1"/>
</dbReference>
<dbReference type="GO" id="GO:0050118">
    <property type="term" value="F:N-acetyldiaminopimelate deacetylase activity"/>
    <property type="evidence" value="ECO:0007669"/>
    <property type="project" value="UniProtKB-ARBA"/>
</dbReference>
<dbReference type="CDD" id="cd03886">
    <property type="entry name" value="M20_Acy1"/>
    <property type="match status" value="1"/>
</dbReference>
<dbReference type="GO" id="GO:0046872">
    <property type="term" value="F:metal ion binding"/>
    <property type="evidence" value="ECO:0007669"/>
    <property type="project" value="UniProtKB-KW"/>
</dbReference>
<organism evidence="4 5">
    <name type="scientific">Isachenkonia alkalipeptolytica</name>
    <dbReference type="NCBI Taxonomy" id="2565777"/>
    <lineage>
        <taxon>Bacteria</taxon>
        <taxon>Bacillati</taxon>
        <taxon>Bacillota</taxon>
        <taxon>Clostridia</taxon>
        <taxon>Eubacteriales</taxon>
        <taxon>Clostridiaceae</taxon>
        <taxon>Isachenkonia</taxon>
    </lineage>
</organism>
<dbReference type="Proteomes" id="UP000449710">
    <property type="component" value="Unassembled WGS sequence"/>
</dbReference>
<evidence type="ECO:0000259" key="3">
    <source>
        <dbReference type="Pfam" id="PF07687"/>
    </source>
</evidence>
<dbReference type="PANTHER" id="PTHR11014:SF63">
    <property type="entry name" value="METALLOPEPTIDASE, PUTATIVE (AFU_ORTHOLOGUE AFUA_6G09600)-RELATED"/>
    <property type="match status" value="1"/>
</dbReference>
<dbReference type="InterPro" id="IPR011650">
    <property type="entry name" value="Peptidase_M20_dimer"/>
</dbReference>
<dbReference type="GO" id="GO:0019877">
    <property type="term" value="P:diaminopimelate biosynthetic process"/>
    <property type="evidence" value="ECO:0007669"/>
    <property type="project" value="UniProtKB-ARBA"/>
</dbReference>
<evidence type="ECO:0000313" key="4">
    <source>
        <dbReference type="EMBL" id="NBG88553.1"/>
    </source>
</evidence>
<dbReference type="RefSeq" id="WP_160721272.1">
    <property type="nucleotide sequence ID" value="NZ_SUMG01000009.1"/>
</dbReference>
<accession>A0AA43XKM2</accession>
<comment type="caution">
    <text evidence="4">The sequence shown here is derived from an EMBL/GenBank/DDBJ whole genome shotgun (WGS) entry which is preliminary data.</text>
</comment>
<dbReference type="Pfam" id="PF07687">
    <property type="entry name" value="M20_dimer"/>
    <property type="match status" value="1"/>
</dbReference>
<name>A0AA43XKM2_9CLOT</name>
<dbReference type="EMBL" id="SUMG01000009">
    <property type="protein sequence ID" value="NBG88553.1"/>
    <property type="molecule type" value="Genomic_DNA"/>
</dbReference>
<keyword evidence="2" id="KW-0464">Manganese</keyword>
<dbReference type="AlphaFoldDB" id="A0AA43XKM2"/>
<dbReference type="InterPro" id="IPR036264">
    <property type="entry name" value="Bact_exopeptidase_dim_dom"/>
</dbReference>
<feature type="binding site" evidence="2">
    <location>
        <position position="103"/>
    </location>
    <ligand>
        <name>Mn(2+)</name>
        <dbReference type="ChEBI" id="CHEBI:29035"/>
        <label>2</label>
    </ligand>
</feature>
<sequence length="393" mass="43437">MNIPWLKSGEALKEELIEIRRQLHQYPELGYEEERTGAMIAKILKDIGLEVTTGVAKTGVVALLRGKAPGKTIALRADMDALPLQEESTASYRSKVSGKMHACGHDAHMTYVIGAAKLLKKYQSRLKGNVKFIFQPAEESTGGAKPMIEEGVLDNPKVEAILGGHVWPDTPGGSVEVVKGPVMASTGQLYLEIHGKGGHAARPHENIDPILIGQEILQRLQSLTSRGMDPLENLVISICSFQAGETYNVMPDKALLKGTFRTLNNELRLALPEKIENIVKNVTDYYGADYSLKITHLYPATINNEEFTEFAQGVAEELLGKERVLEGKKPSMAGEDFAFYLERIPGTFLRIGNYDEEKNLVYNLHNPHFDIDENRLGMVAALYAKTAMDFLEG</sequence>
<evidence type="ECO:0000256" key="1">
    <source>
        <dbReference type="ARBA" id="ARBA00022801"/>
    </source>
</evidence>
<dbReference type="SUPFAM" id="SSF55031">
    <property type="entry name" value="Bacterial exopeptidase dimerisation domain"/>
    <property type="match status" value="1"/>
</dbReference>
<feature type="binding site" evidence="2">
    <location>
        <position position="139"/>
    </location>
    <ligand>
        <name>Mn(2+)</name>
        <dbReference type="ChEBI" id="CHEBI:29035"/>
        <label>2</label>
    </ligand>
</feature>
<dbReference type="SUPFAM" id="SSF53187">
    <property type="entry name" value="Zn-dependent exopeptidases"/>
    <property type="match status" value="1"/>
</dbReference>
<evidence type="ECO:0000256" key="2">
    <source>
        <dbReference type="PIRSR" id="PIRSR005962-1"/>
    </source>
</evidence>
<dbReference type="NCBIfam" id="TIGR01891">
    <property type="entry name" value="amidohydrolases"/>
    <property type="match status" value="1"/>
</dbReference>
<dbReference type="InterPro" id="IPR017439">
    <property type="entry name" value="Amidohydrolase"/>
</dbReference>
<proteinExistence type="predicted"/>
<dbReference type="PIRSF" id="PIRSF005962">
    <property type="entry name" value="Pept_M20D_amidohydro"/>
    <property type="match status" value="1"/>
</dbReference>
<dbReference type="FunFam" id="3.30.70.360:FF:000001">
    <property type="entry name" value="N-acetyldiaminopimelate deacetylase"/>
    <property type="match status" value="1"/>
</dbReference>
<dbReference type="InterPro" id="IPR002933">
    <property type="entry name" value="Peptidase_M20"/>
</dbReference>
<feature type="domain" description="Peptidase M20 dimerisation" evidence="3">
    <location>
        <begin position="190"/>
        <end position="282"/>
    </location>
</feature>
<dbReference type="Gene3D" id="3.30.70.360">
    <property type="match status" value="1"/>
</dbReference>